<evidence type="ECO:0000313" key="1">
    <source>
        <dbReference type="EnsemblPlants" id="QL02p046637:mrna"/>
    </source>
</evidence>
<keyword evidence="2" id="KW-1185">Reference proteome</keyword>
<dbReference type="SUPFAM" id="SSF56300">
    <property type="entry name" value="Metallo-dependent phosphatases"/>
    <property type="match status" value="1"/>
</dbReference>
<accession>A0A7N2QZ61</accession>
<protein>
    <recommendedName>
        <fullName evidence="3">Calcineurin-like phosphoesterase domain-containing protein</fullName>
    </recommendedName>
</protein>
<dbReference type="PANTHER" id="PTHR32440:SF2">
    <property type="entry name" value="INACTIVE PURPLE ACID PHOSPHATASE 28-RELATED"/>
    <property type="match status" value="1"/>
</dbReference>
<proteinExistence type="predicted"/>
<dbReference type="EnsemblPlants" id="QL02p046637:mrna">
    <property type="protein sequence ID" value="QL02p046637:mrna"/>
    <property type="gene ID" value="QL02p046637"/>
</dbReference>
<dbReference type="Gramene" id="QL02p046637:mrna">
    <property type="protein sequence ID" value="QL02p046637:mrna"/>
    <property type="gene ID" value="QL02p046637"/>
</dbReference>
<sequence>MKMESSKSGNWKHSLGYLAFITLIIHLLLHKHRLSGNDTVRVKRNPDLPLRFRYDGTFKILQVADMHYGNGIMSRCRDVLDEEFPYCSDLNTTHFLNTLILSENPDFIAFTVTH</sequence>
<organism evidence="1 2">
    <name type="scientific">Quercus lobata</name>
    <name type="common">Valley oak</name>
    <dbReference type="NCBI Taxonomy" id="97700"/>
    <lineage>
        <taxon>Eukaryota</taxon>
        <taxon>Viridiplantae</taxon>
        <taxon>Streptophyta</taxon>
        <taxon>Embryophyta</taxon>
        <taxon>Tracheophyta</taxon>
        <taxon>Spermatophyta</taxon>
        <taxon>Magnoliopsida</taxon>
        <taxon>eudicotyledons</taxon>
        <taxon>Gunneridae</taxon>
        <taxon>Pentapetalae</taxon>
        <taxon>rosids</taxon>
        <taxon>fabids</taxon>
        <taxon>Fagales</taxon>
        <taxon>Fagaceae</taxon>
        <taxon>Quercus</taxon>
    </lineage>
</organism>
<dbReference type="Proteomes" id="UP000594261">
    <property type="component" value="Chromosome 2"/>
</dbReference>
<name>A0A7N2QZ61_QUELO</name>
<reference evidence="2" key="1">
    <citation type="journal article" date="2016" name="G3 (Bethesda)">
        <title>First Draft Assembly and Annotation of the Genome of a California Endemic Oak Quercus lobata Nee (Fagaceae).</title>
        <authorList>
            <person name="Sork V.L."/>
            <person name="Fitz-Gibbon S.T."/>
            <person name="Puiu D."/>
            <person name="Crepeau M."/>
            <person name="Gugger P.F."/>
            <person name="Sherman R."/>
            <person name="Stevens K."/>
            <person name="Langley C.H."/>
            <person name="Pellegrini M."/>
            <person name="Salzberg S.L."/>
        </authorList>
    </citation>
    <scope>NUCLEOTIDE SEQUENCE [LARGE SCALE GENOMIC DNA]</scope>
    <source>
        <strain evidence="2">cv. SW786</strain>
    </source>
</reference>
<dbReference type="GO" id="GO:0005737">
    <property type="term" value="C:cytoplasm"/>
    <property type="evidence" value="ECO:0007669"/>
    <property type="project" value="TreeGrafter"/>
</dbReference>
<dbReference type="InterPro" id="IPR029052">
    <property type="entry name" value="Metallo-depent_PP-like"/>
</dbReference>
<evidence type="ECO:0008006" key="3">
    <source>
        <dbReference type="Google" id="ProtNLM"/>
    </source>
</evidence>
<dbReference type="PANTHER" id="PTHR32440">
    <property type="entry name" value="PHOSPHATASE DCR2-RELATED-RELATED"/>
    <property type="match status" value="1"/>
</dbReference>
<dbReference type="AlphaFoldDB" id="A0A7N2QZ61"/>
<dbReference type="InParanoid" id="A0A7N2QZ61"/>
<evidence type="ECO:0000313" key="2">
    <source>
        <dbReference type="Proteomes" id="UP000594261"/>
    </source>
</evidence>
<dbReference type="OMA" id="LDEEFPY"/>
<dbReference type="GO" id="GO:0016788">
    <property type="term" value="F:hydrolase activity, acting on ester bonds"/>
    <property type="evidence" value="ECO:0007669"/>
    <property type="project" value="TreeGrafter"/>
</dbReference>
<reference evidence="1" key="2">
    <citation type="submission" date="2021-01" db="UniProtKB">
        <authorList>
            <consortium name="EnsemblPlants"/>
        </authorList>
    </citation>
    <scope>IDENTIFICATION</scope>
</reference>